<name>A0A0C5VSH0_9GAMM</name>
<dbReference type="CDD" id="cd04301">
    <property type="entry name" value="NAT_SF"/>
    <property type="match status" value="1"/>
</dbReference>
<dbReference type="RefSeq" id="WP_044618975.1">
    <property type="nucleotide sequence ID" value="NZ_CP007142.1"/>
</dbReference>
<evidence type="ECO:0000259" key="1">
    <source>
        <dbReference type="PROSITE" id="PS51186"/>
    </source>
</evidence>
<keyword evidence="2" id="KW-0808">Transferase</keyword>
<evidence type="ECO:0000313" key="3">
    <source>
        <dbReference type="Proteomes" id="UP000032266"/>
    </source>
</evidence>
<keyword evidence="3" id="KW-1185">Reference proteome</keyword>
<dbReference type="PATRIC" id="fig|1445510.3.peg.5096"/>
<dbReference type="EMBL" id="CP007142">
    <property type="protein sequence ID" value="AJQ97166.1"/>
    <property type="molecule type" value="Genomic_DNA"/>
</dbReference>
<feature type="domain" description="N-acetyltransferase" evidence="1">
    <location>
        <begin position="16"/>
        <end position="165"/>
    </location>
</feature>
<reference evidence="2 3" key="1">
    <citation type="submission" date="2014-01" db="EMBL/GenBank/DDBJ databases">
        <title>Full genme sequencing of cellulolytic bacterium Gynuella sunshinyii YC6258T gen. nov., sp. nov.</title>
        <authorList>
            <person name="Khan H."/>
            <person name="Chung E.J."/>
            <person name="Chung Y.R."/>
        </authorList>
    </citation>
    <scope>NUCLEOTIDE SEQUENCE [LARGE SCALE GENOMIC DNA]</scope>
    <source>
        <strain evidence="2 3">YC6258</strain>
    </source>
</reference>
<dbReference type="STRING" id="1445510.YC6258_05136"/>
<dbReference type="AlphaFoldDB" id="A0A0C5VSH0"/>
<dbReference type="HOGENOM" id="CLU_098254_0_0_6"/>
<dbReference type="SUPFAM" id="SSF55729">
    <property type="entry name" value="Acyl-CoA N-acyltransferases (Nat)"/>
    <property type="match status" value="1"/>
</dbReference>
<proteinExistence type="predicted"/>
<dbReference type="Gene3D" id="3.40.630.30">
    <property type="match status" value="1"/>
</dbReference>
<dbReference type="KEGG" id="gsn:YC6258_05136"/>
<dbReference type="Pfam" id="PF00583">
    <property type="entry name" value="Acetyltransf_1"/>
    <property type="match status" value="1"/>
</dbReference>
<accession>A0A0C5VSH0</accession>
<protein>
    <submittedName>
        <fullName evidence="2">Acetyltransferase</fullName>
    </submittedName>
</protein>
<dbReference type="Proteomes" id="UP000032266">
    <property type="component" value="Chromosome"/>
</dbReference>
<organism evidence="2 3">
    <name type="scientific">Gynuella sunshinyii YC6258</name>
    <dbReference type="NCBI Taxonomy" id="1445510"/>
    <lineage>
        <taxon>Bacteria</taxon>
        <taxon>Pseudomonadati</taxon>
        <taxon>Pseudomonadota</taxon>
        <taxon>Gammaproteobacteria</taxon>
        <taxon>Oceanospirillales</taxon>
        <taxon>Saccharospirillaceae</taxon>
        <taxon>Gynuella</taxon>
    </lineage>
</organism>
<gene>
    <name evidence="2" type="ORF">YC6258_05136</name>
</gene>
<dbReference type="InterPro" id="IPR000182">
    <property type="entry name" value="GNAT_dom"/>
</dbReference>
<sequence>MSKSYTTYYLEMHSPSELRRKPAADGLQLQEIVKPQFQFNRFLYQLVGEPWQWTDNLAWSDEQWRAYVTDNHLRTWVAYYQGAVAGYFELQKQSQDTQIMYFGLAPDFLDHGFGGDMLSRAIEHAWNWSDTRRVWVHTCTLDHPHALNNYLARGFSIYKETVTSL</sequence>
<dbReference type="GO" id="GO:0016747">
    <property type="term" value="F:acyltransferase activity, transferring groups other than amino-acyl groups"/>
    <property type="evidence" value="ECO:0007669"/>
    <property type="project" value="InterPro"/>
</dbReference>
<evidence type="ECO:0000313" key="2">
    <source>
        <dbReference type="EMBL" id="AJQ97166.1"/>
    </source>
</evidence>
<dbReference type="InterPro" id="IPR016181">
    <property type="entry name" value="Acyl_CoA_acyltransferase"/>
</dbReference>
<dbReference type="OrthoDB" id="275336at2"/>
<dbReference type="PROSITE" id="PS51186">
    <property type="entry name" value="GNAT"/>
    <property type="match status" value="1"/>
</dbReference>